<comment type="catalytic activity">
    <reaction evidence="2">
        <text>alpha-D-galactose = beta-D-galactose</text>
        <dbReference type="Rhea" id="RHEA:28675"/>
        <dbReference type="ChEBI" id="CHEBI:27667"/>
        <dbReference type="ChEBI" id="CHEBI:28061"/>
        <dbReference type="EC" id="5.1.3.3"/>
    </reaction>
    <physiologicalReaction direction="right-to-left" evidence="2">
        <dbReference type="Rhea" id="RHEA:28677"/>
    </physiologicalReaction>
</comment>
<evidence type="ECO:0000256" key="15">
    <source>
        <dbReference type="PIRSR" id="PIRSR005096-2"/>
    </source>
</evidence>
<dbReference type="Gene3D" id="2.70.98.10">
    <property type="match status" value="1"/>
</dbReference>
<feature type="binding site" evidence="16">
    <location>
        <begin position="198"/>
        <end position="200"/>
    </location>
    <ligand>
        <name>beta-D-galactose</name>
        <dbReference type="ChEBI" id="CHEBI:27667"/>
    </ligand>
</feature>
<evidence type="ECO:0000256" key="12">
    <source>
        <dbReference type="ARBA" id="ARBA00045743"/>
    </source>
</evidence>
<dbReference type="GO" id="GO:0033499">
    <property type="term" value="P:galactose catabolic process via UDP-galactose, Leloir pathway"/>
    <property type="evidence" value="ECO:0007669"/>
    <property type="project" value="TreeGrafter"/>
</dbReference>
<keyword evidence="10 13" id="KW-0413">Isomerase</keyword>
<dbReference type="Proteomes" id="UP000694920">
    <property type="component" value="Unplaced"/>
</dbReference>
<comment type="pathway">
    <text evidence="4">Carbohydrate metabolism; galactose metabolism.</text>
</comment>
<dbReference type="InterPro" id="IPR014718">
    <property type="entry name" value="GH-type_carb-bd"/>
</dbReference>
<sequence length="374" mass="40955">MSSIYLILLTTVLAGEMYKDCGTVITVEPWGSVDGKEVDKYTLKNTKGVEIEVISYGATIVSVKVPGKTGTLEDVVLGFDNIEGYTSSNNPYFGATIGRVANRIGKARFSVDGVEYNLAKTNGENTLHGGVKGWNAYVWNAKIDGESLTMTLLSKDGDEGFPGTVNASLTITLNDEGKLRITMSAVTNKATPINLTNHSYFNLAGHGSNATELYNHIFELNADRWTVTDSESIPTGEIRAVENSIMDLRKPTRLADVINNVPGGGYDYNFCLPENNGSLEERFVAKVVHPSSGRYLEVYSDQPGVQLYTSNFLPKENGSGIMGKQGKKYYRHGAFCLETQNYPDAVNHDNFPNSILRPGDTYHHVVTYKFGVQA</sequence>
<feature type="binding site" evidence="16">
    <location>
        <begin position="102"/>
        <end position="103"/>
    </location>
    <ligand>
        <name>beta-D-galactose</name>
        <dbReference type="ChEBI" id="CHEBI:27667"/>
    </ligand>
</feature>
<dbReference type="GO" id="GO:0004034">
    <property type="term" value="F:aldose 1-epimerase activity"/>
    <property type="evidence" value="ECO:0007669"/>
    <property type="project" value="UniProtKB-EC"/>
</dbReference>
<dbReference type="PIRSF" id="PIRSF005096">
    <property type="entry name" value="GALM"/>
    <property type="match status" value="1"/>
</dbReference>
<dbReference type="PANTHER" id="PTHR10091:SF0">
    <property type="entry name" value="GALACTOSE MUTAROTASE"/>
    <property type="match status" value="1"/>
</dbReference>
<dbReference type="InterPro" id="IPR015443">
    <property type="entry name" value="Aldose_1-epimerase"/>
</dbReference>
<feature type="binding site" evidence="15">
    <location>
        <position position="267"/>
    </location>
    <ligand>
        <name>beta-D-galactose</name>
        <dbReference type="ChEBI" id="CHEBI:27667"/>
    </ligand>
</feature>
<dbReference type="KEGG" id="ccin:107263580"/>
<dbReference type="Pfam" id="PF01263">
    <property type="entry name" value="Aldose_epim"/>
    <property type="match status" value="1"/>
</dbReference>
<evidence type="ECO:0000256" key="3">
    <source>
        <dbReference type="ARBA" id="ARBA00004496"/>
    </source>
</evidence>
<comment type="subcellular location">
    <subcellularLocation>
        <location evidence="3">Cytoplasm</location>
    </subcellularLocation>
</comment>
<evidence type="ECO:0000256" key="8">
    <source>
        <dbReference type="ARBA" id="ARBA00022490"/>
    </source>
</evidence>
<accession>A0AAJ7BHX2</accession>
<dbReference type="GO" id="GO:0005737">
    <property type="term" value="C:cytoplasm"/>
    <property type="evidence" value="ECO:0007669"/>
    <property type="project" value="UniProtKB-SubCell"/>
</dbReference>
<dbReference type="FunFam" id="2.70.98.10:FF:000003">
    <property type="entry name" value="Aldose 1-epimerase"/>
    <property type="match status" value="1"/>
</dbReference>
<organism evidence="17 18">
    <name type="scientific">Cephus cinctus</name>
    <name type="common">Wheat stem sawfly</name>
    <dbReference type="NCBI Taxonomy" id="211228"/>
    <lineage>
        <taxon>Eukaryota</taxon>
        <taxon>Metazoa</taxon>
        <taxon>Ecdysozoa</taxon>
        <taxon>Arthropoda</taxon>
        <taxon>Hexapoda</taxon>
        <taxon>Insecta</taxon>
        <taxon>Pterygota</taxon>
        <taxon>Neoptera</taxon>
        <taxon>Endopterygota</taxon>
        <taxon>Hymenoptera</taxon>
        <taxon>Cephoidea</taxon>
        <taxon>Cephidae</taxon>
        <taxon>Cephus</taxon>
    </lineage>
</organism>
<keyword evidence="17" id="KW-1185">Reference proteome</keyword>
<dbReference type="PROSITE" id="PS00545">
    <property type="entry name" value="ALDOSE_1_EPIMERASE"/>
    <property type="match status" value="1"/>
</dbReference>
<gene>
    <name evidence="18" type="primary">LOC107263580</name>
</gene>
<dbReference type="EC" id="5.1.3.3" evidence="13"/>
<dbReference type="GO" id="GO:0030246">
    <property type="term" value="F:carbohydrate binding"/>
    <property type="evidence" value="ECO:0007669"/>
    <property type="project" value="InterPro"/>
</dbReference>
<dbReference type="AlphaFoldDB" id="A0AAJ7BHX2"/>
<dbReference type="RefSeq" id="XP_015586418.1">
    <property type="nucleotide sequence ID" value="XM_015730932.2"/>
</dbReference>
<reference evidence="18" key="1">
    <citation type="submission" date="2025-08" db="UniProtKB">
        <authorList>
            <consortium name="RefSeq"/>
        </authorList>
    </citation>
    <scope>IDENTIFICATION</scope>
</reference>
<evidence type="ECO:0000256" key="7">
    <source>
        <dbReference type="ARBA" id="ARBA00011245"/>
    </source>
</evidence>
<proteinExistence type="inferred from homology"/>
<comment type="pathway">
    <text evidence="5 13">Carbohydrate metabolism; hexose metabolism.</text>
</comment>
<dbReference type="PANTHER" id="PTHR10091">
    <property type="entry name" value="ALDOSE-1-EPIMERASE"/>
    <property type="match status" value="1"/>
</dbReference>
<dbReference type="InterPro" id="IPR018052">
    <property type="entry name" value="Ald1_epimerase_CS"/>
</dbReference>
<dbReference type="InterPro" id="IPR011013">
    <property type="entry name" value="Gal_mutarotase_sf_dom"/>
</dbReference>
<evidence type="ECO:0000256" key="16">
    <source>
        <dbReference type="PIRSR" id="PIRSR005096-3"/>
    </source>
</evidence>
<evidence type="ECO:0000256" key="2">
    <source>
        <dbReference type="ARBA" id="ARBA00001712"/>
    </source>
</evidence>
<comment type="catalytic activity">
    <reaction evidence="1 13">
        <text>alpha-D-glucose = beta-D-glucose</text>
        <dbReference type="Rhea" id="RHEA:10264"/>
        <dbReference type="ChEBI" id="CHEBI:15903"/>
        <dbReference type="ChEBI" id="CHEBI:17925"/>
        <dbReference type="EC" id="5.1.3.3"/>
    </reaction>
</comment>
<evidence type="ECO:0000256" key="4">
    <source>
        <dbReference type="ARBA" id="ARBA00004947"/>
    </source>
</evidence>
<dbReference type="GO" id="GO:0006006">
    <property type="term" value="P:glucose metabolic process"/>
    <property type="evidence" value="ECO:0007669"/>
    <property type="project" value="TreeGrafter"/>
</dbReference>
<keyword evidence="9" id="KW-0597">Phosphoprotein</keyword>
<dbReference type="InterPro" id="IPR008183">
    <property type="entry name" value="Aldose_1/G6P_1-epimerase"/>
</dbReference>
<evidence type="ECO:0000256" key="5">
    <source>
        <dbReference type="ARBA" id="ARBA00005028"/>
    </source>
</evidence>
<feature type="active site" description="Proton donor" evidence="14">
    <location>
        <position position="198"/>
    </location>
</feature>
<keyword evidence="11 13" id="KW-0119">Carbohydrate metabolism</keyword>
<dbReference type="InterPro" id="IPR047215">
    <property type="entry name" value="Galactose_mutarotase-like"/>
</dbReference>
<comment type="subunit">
    <text evidence="7">Monomer.</text>
</comment>
<comment type="similarity">
    <text evidence="6 13">Belongs to the aldose epimerase family.</text>
</comment>
<evidence type="ECO:0000256" key="9">
    <source>
        <dbReference type="ARBA" id="ARBA00022553"/>
    </source>
</evidence>
<dbReference type="GeneID" id="107263580"/>
<evidence type="ECO:0000313" key="18">
    <source>
        <dbReference type="RefSeq" id="XP_015586418.1"/>
    </source>
</evidence>
<dbReference type="CDD" id="cd09019">
    <property type="entry name" value="galactose_mutarotase_like"/>
    <property type="match status" value="1"/>
</dbReference>
<comment type="function">
    <text evidence="12">Mutarotase that catalyzes the interconversion of beta-D-galactose and alpha-D-galactose during galactose metabolism. Beta-D-galactose is metabolized in the liver into glucose 1-phosphate, the primary metabolic fuel, by the action of four enzymes that constitute the Leloir pathway: GALM, GALK1 (galactokinase), GALT (galactose-1-phosphate uridylyltransferase) and GALE (UDP-galactose-4'-epimerase). Involved in the maintenance of the equilibrium between the beta- and alpha-anomers of galactose, therefore ensuring a sufficient supply of the alpha-anomer for GALK1. Also active on D-glucose although shows a preference for galactose over glucose.</text>
</comment>
<dbReference type="NCBIfam" id="NF008277">
    <property type="entry name" value="PRK11055.1"/>
    <property type="match status" value="1"/>
</dbReference>
<evidence type="ECO:0000256" key="11">
    <source>
        <dbReference type="ARBA" id="ARBA00023277"/>
    </source>
</evidence>
<evidence type="ECO:0000256" key="1">
    <source>
        <dbReference type="ARBA" id="ARBA00001614"/>
    </source>
</evidence>
<name>A0AAJ7BHX2_CEPCN</name>
<evidence type="ECO:0000256" key="13">
    <source>
        <dbReference type="PIRNR" id="PIRNR005096"/>
    </source>
</evidence>
<keyword evidence="8" id="KW-0963">Cytoplasm</keyword>
<evidence type="ECO:0000256" key="14">
    <source>
        <dbReference type="PIRSR" id="PIRSR005096-1"/>
    </source>
</evidence>
<evidence type="ECO:0000256" key="6">
    <source>
        <dbReference type="ARBA" id="ARBA00006206"/>
    </source>
</evidence>
<protein>
    <recommendedName>
        <fullName evidence="13">Aldose 1-epimerase</fullName>
        <ecNumber evidence="13">5.1.3.3</ecNumber>
    </recommendedName>
</protein>
<feature type="active site" description="Proton acceptor" evidence="14">
    <location>
        <position position="338"/>
    </location>
</feature>
<evidence type="ECO:0000313" key="17">
    <source>
        <dbReference type="Proteomes" id="UP000694920"/>
    </source>
</evidence>
<dbReference type="SUPFAM" id="SSF74650">
    <property type="entry name" value="Galactose mutarotase-like"/>
    <property type="match status" value="1"/>
</dbReference>
<evidence type="ECO:0000256" key="10">
    <source>
        <dbReference type="ARBA" id="ARBA00023235"/>
    </source>
</evidence>